<organism evidence="6 11">
    <name type="scientific">Neisseria meningitidis</name>
    <dbReference type="NCBI Taxonomy" id="487"/>
    <lineage>
        <taxon>Bacteria</taxon>
        <taxon>Pseudomonadati</taxon>
        <taxon>Pseudomonadota</taxon>
        <taxon>Betaproteobacteria</taxon>
        <taxon>Neisseriales</taxon>
        <taxon>Neisseriaceae</taxon>
        <taxon>Neisseria</taxon>
    </lineage>
</organism>
<dbReference type="EMBL" id="CP012393">
    <property type="protein sequence ID" value="ANW91495.1"/>
    <property type="molecule type" value="Genomic_DNA"/>
</dbReference>
<dbReference type="InterPro" id="IPR008020">
    <property type="entry name" value="G8P"/>
</dbReference>
<dbReference type="Proteomes" id="UP000069876">
    <property type="component" value="Unassembled WGS sequence"/>
</dbReference>
<dbReference type="EMBL" id="CP012393">
    <property type="protein sequence ID" value="ANW92222.1"/>
    <property type="molecule type" value="Genomic_DNA"/>
</dbReference>
<keyword evidence="1" id="KW-0472">Membrane</keyword>
<evidence type="ECO:0000313" key="7">
    <source>
        <dbReference type="EMBL" id="SUA18932.1"/>
    </source>
</evidence>
<evidence type="ECO:0000313" key="5">
    <source>
        <dbReference type="EMBL" id="CWU35016.1"/>
    </source>
</evidence>
<evidence type="ECO:0000313" key="10">
    <source>
        <dbReference type="Proteomes" id="UP000092966"/>
    </source>
</evidence>
<evidence type="ECO:0000313" key="8">
    <source>
        <dbReference type="EMBL" id="SUA19426.1"/>
    </source>
</evidence>
<evidence type="ECO:0000256" key="1">
    <source>
        <dbReference type="SAM" id="Phobius"/>
    </source>
</evidence>
<dbReference type="Proteomes" id="UP000092966">
    <property type="component" value="Chromosome"/>
</dbReference>
<dbReference type="Pfam" id="PF05356">
    <property type="entry name" value="Phage_Coat_B"/>
    <property type="match status" value="1"/>
</dbReference>
<feature type="transmembrane region" description="Helical" evidence="1">
    <location>
        <begin position="50"/>
        <end position="67"/>
    </location>
</feature>
<gene>
    <name evidence="3" type="ORF">DE8555_0934</name>
    <name evidence="4" type="ORF">DE8555_1684</name>
    <name evidence="5" type="ORF">ERS514851_01961</name>
    <name evidence="6" type="ORF">NCTC8554_00010</name>
    <name evidence="7" type="ORF">NCTC8554_00617</name>
    <name evidence="8" type="ORF">NCTC8554_01127</name>
</gene>
<dbReference type="EMBL" id="UGRP01000001">
    <property type="protein sequence ID" value="SUA18932.1"/>
    <property type="molecule type" value="Genomic_DNA"/>
</dbReference>
<evidence type="ECO:0000313" key="11">
    <source>
        <dbReference type="Proteomes" id="UP000254176"/>
    </source>
</evidence>
<dbReference type="Proteomes" id="UP000254176">
    <property type="component" value="Unassembled WGS sequence"/>
</dbReference>
<proteinExistence type="predicted"/>
<dbReference type="GeneID" id="93387580"/>
<reference evidence="5 9" key="2">
    <citation type="submission" date="2016-02" db="EMBL/GenBank/DDBJ databases">
        <authorList>
            <consortium name="Pathogen Informatics"/>
        </authorList>
    </citation>
    <scope>NUCLEOTIDE SEQUENCE [LARGE SCALE GENOMIC DNA]</scope>
    <source>
        <strain evidence="5 9">2842STDY5881531</strain>
    </source>
</reference>
<dbReference type="EMBL" id="UGRP01000001">
    <property type="protein sequence ID" value="SUA19426.1"/>
    <property type="molecule type" value="Genomic_DNA"/>
</dbReference>
<name>A0A0E1IF81_NEIME</name>
<dbReference type="EMBL" id="UGRP01000001">
    <property type="protein sequence ID" value="SUA18335.1"/>
    <property type="molecule type" value="Genomic_DNA"/>
</dbReference>
<keyword evidence="2" id="KW-0732">Signal</keyword>
<evidence type="ECO:0000313" key="6">
    <source>
        <dbReference type="EMBL" id="SUA18335.1"/>
    </source>
</evidence>
<evidence type="ECO:0000313" key="4">
    <source>
        <dbReference type="EMBL" id="ANW92222.1"/>
    </source>
</evidence>
<keyword evidence="1" id="KW-0812">Transmembrane</keyword>
<keyword evidence="1" id="KW-1133">Transmembrane helix</keyword>
<dbReference type="RefSeq" id="WP_002233767.1">
    <property type="nucleotide sequence ID" value="NZ_CAACAG010000006.1"/>
</dbReference>
<protein>
    <submittedName>
        <fullName evidence="6">Phage associated protein</fullName>
    </submittedName>
</protein>
<accession>A0A0E1IF81</accession>
<dbReference type="AlphaFoldDB" id="A0A0E1IF81"/>
<feature type="signal peptide" evidence="2">
    <location>
        <begin position="1"/>
        <end position="28"/>
    </location>
</feature>
<sequence length="72" mass="7564">MKFINTCRKYGAKLAVVTAAPLALAAHANATLPDTAKNALEAAKADGMEAGWIVVGVFAALFVFSIVKRVMK</sequence>
<evidence type="ECO:0000313" key="3">
    <source>
        <dbReference type="EMBL" id="ANW91495.1"/>
    </source>
</evidence>
<feature type="chain" id="PRO_5015036610" evidence="2">
    <location>
        <begin position="29"/>
        <end position="72"/>
    </location>
</feature>
<evidence type="ECO:0000313" key="9">
    <source>
        <dbReference type="Proteomes" id="UP000069876"/>
    </source>
</evidence>
<dbReference type="EMBL" id="FFEF01000038">
    <property type="protein sequence ID" value="CWU35016.1"/>
    <property type="molecule type" value="Genomic_DNA"/>
</dbReference>
<evidence type="ECO:0000256" key="2">
    <source>
        <dbReference type="SAM" id="SignalP"/>
    </source>
</evidence>
<reference evidence="3 10" key="1">
    <citation type="submission" date="2015-07" db="EMBL/GenBank/DDBJ databases">
        <title>Comparative genome sequencing reveals within-host evolution of Neisseria meningitidis during.</title>
        <authorList>
            <person name="Klughammer J."/>
            <person name="Dittrich M."/>
            <person name="Mueller T."/>
            <person name="Blom J."/>
            <person name="Goesmann A."/>
            <person name="Vogel U."/>
            <person name="Frosch M."/>
            <person name="Bock C."/>
            <person name="Schoen C."/>
        </authorList>
    </citation>
    <scope>NUCLEOTIDE SEQUENCE [LARGE SCALE GENOMIC DNA]</scope>
    <source>
        <strain evidence="3 10">DE8555</strain>
    </source>
</reference>
<reference evidence="6 11" key="3">
    <citation type="submission" date="2018-06" db="EMBL/GenBank/DDBJ databases">
        <authorList>
            <consortium name="Pathogen Informatics"/>
            <person name="Doyle S."/>
        </authorList>
    </citation>
    <scope>NUCLEOTIDE SEQUENCE [LARGE SCALE GENOMIC DNA]</scope>
    <source>
        <strain evidence="6 11">NCTC8554</strain>
    </source>
</reference>